<reference evidence="3 4" key="2">
    <citation type="journal article" date="2013" name="Genome Announc.">
        <title>Genome Sequence of Growth-Improving Paenibacillus mucilaginosus Strain KNP414.</title>
        <authorList>
            <person name="Lu J.J."/>
            <person name="Wang J.F."/>
            <person name="Hu X.F."/>
        </authorList>
    </citation>
    <scope>NUCLEOTIDE SEQUENCE [LARGE SCALE GENOMIC DNA]</scope>
    <source>
        <strain evidence="3 4">KNP414</strain>
    </source>
</reference>
<dbReference type="Proteomes" id="UP000006620">
    <property type="component" value="Chromosome"/>
</dbReference>
<accession>F8FHP9</accession>
<evidence type="ECO:0000256" key="1">
    <source>
        <dbReference type="SAM" id="MobiDB-lite"/>
    </source>
</evidence>
<sequence>MQNLLMKKGGFNKMKRKMHMALSLMLALVFVFVTACRNSNQEGGNNTATPETTNATNERAAEPITIRLATGNNPNWDDMQSDVGKFIKEKTGITLKPEFPVGGTDTDMFALMVANDEYPDLVMPSGSAGKLVDAGALIDLRPLIEEHGPNLKKVYGEYFNRLRWSADDDAIYILPSLAAVGHKYFDAGGGFQLQHQVLEAAGYPKIKTVKDYEAAIKAYMEKHPKTADGQPTIGLSLNGGEWQILISVTNPAFYATGAPDDGEMFINQDTYKAMMHYQRPEEREYFRWLNHMNDIGLLDPESFIQKYDQYKAKIASGRVLGLIDQQWDYGQAENALKAEGKFASTYARFPVTLNETYQDHSFQGTGYLAGWGTGITKDANDPVRLIKFLDYLASDEGQVLINWGIEGKHYNVVDGKRVIPADVQEQKSNDNNAFTKTTGIGNYNLSARYGDGVKDPSGNYYTTTFPEQIQKAYSDEDKKTLAAYGATTYKDLWPSEDAFPERKYGAAWTLQFDTGSQANVIFQKTQDIMKKRIPEAIMAKPEDFDKIYDQFLKDLEDAGVAKLNEEFTKMVKARVELWSK</sequence>
<keyword evidence="2" id="KW-0732">Signal</keyword>
<name>F8FHP9_PAEMK</name>
<evidence type="ECO:0000256" key="2">
    <source>
        <dbReference type="SAM" id="SignalP"/>
    </source>
</evidence>
<dbReference type="InterPro" id="IPR050490">
    <property type="entry name" value="Bact_solute-bd_prot1"/>
</dbReference>
<dbReference type="SUPFAM" id="SSF53850">
    <property type="entry name" value="Periplasmic binding protein-like II"/>
    <property type="match status" value="1"/>
</dbReference>
<dbReference type="EMBL" id="CP002869">
    <property type="protein sequence ID" value="AEI42756.1"/>
    <property type="molecule type" value="Genomic_DNA"/>
</dbReference>
<feature type="compositionally biased region" description="Low complexity" evidence="1">
    <location>
        <begin position="42"/>
        <end position="58"/>
    </location>
</feature>
<feature type="signal peptide" evidence="2">
    <location>
        <begin position="1"/>
        <end position="35"/>
    </location>
</feature>
<evidence type="ECO:0000313" key="4">
    <source>
        <dbReference type="Proteomes" id="UP000006620"/>
    </source>
</evidence>
<dbReference type="HOGENOM" id="CLU_021021_1_1_9"/>
<evidence type="ECO:0000313" key="3">
    <source>
        <dbReference type="EMBL" id="AEI42756.1"/>
    </source>
</evidence>
<dbReference type="PATRIC" id="fig|1036673.3.peg.3896"/>
<dbReference type="CDD" id="cd13582">
    <property type="entry name" value="PBP2_AlgQ_like_3"/>
    <property type="match status" value="1"/>
</dbReference>
<feature type="chain" id="PRO_5039594176" evidence="2">
    <location>
        <begin position="36"/>
        <end position="580"/>
    </location>
</feature>
<gene>
    <name evidence="3" type="ordered locus">KNP414_04224</name>
</gene>
<organism evidence="3 4">
    <name type="scientific">Paenibacillus mucilaginosus (strain KNP414)</name>
    <dbReference type="NCBI Taxonomy" id="1036673"/>
    <lineage>
        <taxon>Bacteria</taxon>
        <taxon>Bacillati</taxon>
        <taxon>Bacillota</taxon>
        <taxon>Bacilli</taxon>
        <taxon>Bacillales</taxon>
        <taxon>Paenibacillaceae</taxon>
        <taxon>Paenibacillus</taxon>
    </lineage>
</organism>
<dbReference type="PANTHER" id="PTHR43649:SF12">
    <property type="entry name" value="DIACETYLCHITOBIOSE BINDING PROTEIN DASA"/>
    <property type="match status" value="1"/>
</dbReference>
<protein>
    <submittedName>
        <fullName evidence="3">Extracellular solute-binding protein family 1</fullName>
    </submittedName>
</protein>
<feature type="region of interest" description="Disordered" evidence="1">
    <location>
        <begin position="40"/>
        <end position="59"/>
    </location>
</feature>
<reference evidence="4" key="1">
    <citation type="submission" date="2011-06" db="EMBL/GenBank/DDBJ databases">
        <title>Complete genome sequence of Paenibacillus mucilaginosus KNP414.</title>
        <authorList>
            <person name="Wang J."/>
            <person name="Hu S."/>
            <person name="Hu X."/>
            <person name="Zhang B."/>
            <person name="Dong D."/>
            <person name="Zhang S."/>
            <person name="Zhao K."/>
            <person name="Wu D."/>
        </authorList>
    </citation>
    <scope>NUCLEOTIDE SEQUENCE [LARGE SCALE GENOMIC DNA]</scope>
    <source>
        <strain evidence="4">KNP414</strain>
    </source>
</reference>
<dbReference type="PANTHER" id="PTHR43649">
    <property type="entry name" value="ARABINOSE-BINDING PROTEIN-RELATED"/>
    <property type="match status" value="1"/>
</dbReference>
<dbReference type="AlphaFoldDB" id="F8FHP9"/>
<dbReference type="KEGG" id="pms:KNP414_04224"/>
<proteinExistence type="predicted"/>
<dbReference type="Gene3D" id="3.40.190.10">
    <property type="entry name" value="Periplasmic binding protein-like II"/>
    <property type="match status" value="2"/>
</dbReference>